<name>A0A1N7FBK0_9ACTN</name>
<protein>
    <recommendedName>
        <fullName evidence="4">FxsC C-terminal domain-containing protein</fullName>
    </recommendedName>
</protein>
<gene>
    <name evidence="2" type="ORF">SAMN05444858_13313</name>
</gene>
<keyword evidence="3" id="KW-1185">Reference proteome</keyword>
<evidence type="ECO:0000313" key="2">
    <source>
        <dbReference type="EMBL" id="SIR97636.1"/>
    </source>
</evidence>
<dbReference type="Proteomes" id="UP000186004">
    <property type="component" value="Unassembled WGS sequence"/>
</dbReference>
<dbReference type="EMBL" id="FTNF01000033">
    <property type="protein sequence ID" value="SIR97636.1"/>
    <property type="molecule type" value="Genomic_DNA"/>
</dbReference>
<dbReference type="OrthoDB" id="9150238at2"/>
<accession>A0A1N7FBK0</accession>
<dbReference type="AlphaFoldDB" id="A0A1N7FBK0"/>
<organism evidence="2 3">
    <name type="scientific">Micromonospora avicenniae</name>
    <dbReference type="NCBI Taxonomy" id="1198245"/>
    <lineage>
        <taxon>Bacteria</taxon>
        <taxon>Bacillati</taxon>
        <taxon>Actinomycetota</taxon>
        <taxon>Actinomycetes</taxon>
        <taxon>Micromonosporales</taxon>
        <taxon>Micromonosporaceae</taxon>
        <taxon>Micromonospora</taxon>
    </lineage>
</organism>
<dbReference type="RefSeq" id="WP_076473941.1">
    <property type="nucleotide sequence ID" value="NZ_FTNF01000033.1"/>
</dbReference>
<feature type="region of interest" description="Disordered" evidence="1">
    <location>
        <begin position="368"/>
        <end position="387"/>
    </location>
</feature>
<sequence length="387" mass="42737">MRPEEPSPTGGQETFYFFLSHAHPQPVDPHIEVDYYVRVVFRDLSHAVSSRSREKADWSVGLFRPCVDPPIEPDRVDRALASTAVFVALRSACYDADEQAAVERAAFYRQPSTLHDRPPQQRLLPVLWEVPPAAASWATLDTALTPLPQVPQYAETGLAALSRRHADREAYDRVLAFLSEWIIDVAEGRQVPASAHWPGTPPRKAKPAFVIATLGVPADSDDNPTATRQRPAGDLAVEGLLRQAAARVAEYVNGARFDVQKIDVTSGDDRLGKRPTVLLIDAATLETDGGRAKLQQLLRALPTWVQPLLVPDSLDDVRPPGADLWDGRGAPAAGPRWVPRPRIMTELNAPAAVITAAIDRATRNFDDEHLVERRYPPRPRSNSQPEE</sequence>
<evidence type="ECO:0000256" key="1">
    <source>
        <dbReference type="SAM" id="MobiDB-lite"/>
    </source>
</evidence>
<evidence type="ECO:0008006" key="4">
    <source>
        <dbReference type="Google" id="ProtNLM"/>
    </source>
</evidence>
<dbReference type="STRING" id="1198245.SAMN05444858_13313"/>
<proteinExistence type="predicted"/>
<reference evidence="2 3" key="1">
    <citation type="submission" date="2017-01" db="EMBL/GenBank/DDBJ databases">
        <authorList>
            <person name="Mah S.A."/>
            <person name="Swanson W.J."/>
            <person name="Moy G.W."/>
            <person name="Vacquier V.D."/>
        </authorList>
    </citation>
    <scope>NUCLEOTIDE SEQUENCE [LARGE SCALE GENOMIC DNA]</scope>
    <source>
        <strain evidence="2 3">DSM 45758</strain>
    </source>
</reference>
<evidence type="ECO:0000313" key="3">
    <source>
        <dbReference type="Proteomes" id="UP000186004"/>
    </source>
</evidence>